<dbReference type="Proteomes" id="UP000756132">
    <property type="component" value="Chromosome 3"/>
</dbReference>
<gene>
    <name evidence="2" type="ORF">CLAFUR5_08781</name>
</gene>
<sequence>MPSKRSAESTPQRGSKRLKEHTPEAKRARLYQAVDASRKEIRLLVVAAGAKDDPVRGTFRHVSLLDDPKPVFETISYVWGDPKLRATMFLHGLLIGIPKSSERVLRRMRHRHCQRK</sequence>
<keyword evidence="3" id="KW-1185">Reference proteome</keyword>
<proteinExistence type="predicted"/>
<evidence type="ECO:0000313" key="3">
    <source>
        <dbReference type="Proteomes" id="UP000756132"/>
    </source>
</evidence>
<dbReference type="OMA" id="MVWIDCC"/>
<evidence type="ECO:0000256" key="1">
    <source>
        <dbReference type="SAM" id="MobiDB-lite"/>
    </source>
</evidence>
<evidence type="ECO:0008006" key="4">
    <source>
        <dbReference type="Google" id="ProtNLM"/>
    </source>
</evidence>
<dbReference type="GeneID" id="71988659"/>
<dbReference type="AlphaFoldDB" id="A0A9Q8LEA3"/>
<dbReference type="EMBL" id="CP090165">
    <property type="protein sequence ID" value="UJO15639.1"/>
    <property type="molecule type" value="Genomic_DNA"/>
</dbReference>
<protein>
    <recommendedName>
        <fullName evidence="4">Heterokaryon incompatibility domain-containing protein</fullName>
    </recommendedName>
</protein>
<dbReference type="KEGG" id="ffu:CLAFUR5_08781"/>
<organism evidence="2 3">
    <name type="scientific">Passalora fulva</name>
    <name type="common">Tomato leaf mold</name>
    <name type="synonym">Cladosporium fulvum</name>
    <dbReference type="NCBI Taxonomy" id="5499"/>
    <lineage>
        <taxon>Eukaryota</taxon>
        <taxon>Fungi</taxon>
        <taxon>Dikarya</taxon>
        <taxon>Ascomycota</taxon>
        <taxon>Pezizomycotina</taxon>
        <taxon>Dothideomycetes</taxon>
        <taxon>Dothideomycetidae</taxon>
        <taxon>Mycosphaerellales</taxon>
        <taxon>Mycosphaerellaceae</taxon>
        <taxon>Fulvia</taxon>
    </lineage>
</organism>
<evidence type="ECO:0000313" key="2">
    <source>
        <dbReference type="EMBL" id="UJO15639.1"/>
    </source>
</evidence>
<name>A0A9Q8LEA3_PASFU</name>
<dbReference type="OrthoDB" id="3636603at2759"/>
<reference evidence="2" key="2">
    <citation type="journal article" date="2022" name="Microb. Genom.">
        <title>A chromosome-scale genome assembly of the tomato pathogen Cladosporium fulvum reveals a compartmentalized genome architecture and the presence of a dispensable chromosome.</title>
        <authorList>
            <person name="Zaccaron A.Z."/>
            <person name="Chen L.H."/>
            <person name="Samaras A."/>
            <person name="Stergiopoulos I."/>
        </authorList>
    </citation>
    <scope>NUCLEOTIDE SEQUENCE</scope>
    <source>
        <strain evidence="2">Race5_Kim</strain>
    </source>
</reference>
<reference evidence="2" key="1">
    <citation type="submission" date="2021-12" db="EMBL/GenBank/DDBJ databases">
        <authorList>
            <person name="Zaccaron A."/>
            <person name="Stergiopoulos I."/>
        </authorList>
    </citation>
    <scope>NUCLEOTIDE SEQUENCE</scope>
    <source>
        <strain evidence="2">Race5_Kim</strain>
    </source>
</reference>
<feature type="region of interest" description="Disordered" evidence="1">
    <location>
        <begin position="1"/>
        <end position="31"/>
    </location>
</feature>
<accession>A0A9Q8LEA3</accession>
<dbReference type="RefSeq" id="XP_047760005.1">
    <property type="nucleotide sequence ID" value="XM_047907929.1"/>
</dbReference>